<feature type="domain" description="RING-type" evidence="6">
    <location>
        <begin position="18"/>
        <end position="61"/>
    </location>
</feature>
<evidence type="ECO:0000256" key="2">
    <source>
        <dbReference type="ARBA" id="ARBA00022771"/>
    </source>
</evidence>
<dbReference type="GO" id="GO:0008270">
    <property type="term" value="F:zinc ion binding"/>
    <property type="evidence" value="ECO:0007669"/>
    <property type="project" value="UniProtKB-KW"/>
</dbReference>
<dbReference type="PROSITE" id="PS00518">
    <property type="entry name" value="ZF_RING_1"/>
    <property type="match status" value="1"/>
</dbReference>
<accession>A0A3B1KK57</accession>
<reference evidence="7" key="4">
    <citation type="submission" date="2025-09" db="UniProtKB">
        <authorList>
            <consortium name="Ensembl"/>
        </authorList>
    </citation>
    <scope>IDENTIFICATION</scope>
</reference>
<name>A0A3B1KK57_ASTMX</name>
<dbReference type="STRING" id="7994.ENSAMXP00000054211"/>
<feature type="signal peptide" evidence="5">
    <location>
        <begin position="1"/>
        <end position="17"/>
    </location>
</feature>
<dbReference type="PANTHER" id="PTHR25465:SF5">
    <property type="entry name" value="E3 UBIQUITIN_ISG15 LIGASE TRIM25-RELATED"/>
    <property type="match status" value="1"/>
</dbReference>
<dbReference type="InParanoid" id="A0A3B1KK57"/>
<dbReference type="InterPro" id="IPR051051">
    <property type="entry name" value="E3_ubiq-ligase_TRIM/RNF"/>
</dbReference>
<keyword evidence="1" id="KW-0479">Metal-binding</keyword>
<dbReference type="SUPFAM" id="SSF57850">
    <property type="entry name" value="RING/U-box"/>
    <property type="match status" value="1"/>
</dbReference>
<dbReference type="InterPro" id="IPR013083">
    <property type="entry name" value="Znf_RING/FYVE/PHD"/>
</dbReference>
<dbReference type="Gene3D" id="3.30.40.10">
    <property type="entry name" value="Zinc/RING finger domain, C3HC4 (zinc finger)"/>
    <property type="match status" value="1"/>
</dbReference>
<sequence length="160" mass="17382">MLGVASPLLTIFDSAFSCSICVDLLKDPVTIPCGHSFCLICIKDCWDQDDQKGIFRCPQCRHTFNQRPVLYKNSLIAEMVKKQKKPSPQPTASPESGAVECDICTGKKQKAVKSCLECLVSYCEAHIQSHCKSSPSKKHQLTPAGLKGSVNLGITISPGV</sequence>
<feature type="chain" id="PRO_5017195646" description="RING-type domain-containing protein" evidence="5">
    <location>
        <begin position="18"/>
        <end position="160"/>
    </location>
</feature>
<evidence type="ECO:0000256" key="3">
    <source>
        <dbReference type="ARBA" id="ARBA00022833"/>
    </source>
</evidence>
<evidence type="ECO:0000259" key="6">
    <source>
        <dbReference type="PROSITE" id="PS50089"/>
    </source>
</evidence>
<evidence type="ECO:0000256" key="4">
    <source>
        <dbReference type="PROSITE-ProRule" id="PRU00175"/>
    </source>
</evidence>
<dbReference type="Gene3D" id="4.10.830.40">
    <property type="match status" value="1"/>
</dbReference>
<dbReference type="Bgee" id="ENSAMXG00000042089">
    <property type="expression patterns" value="Expressed in zone of skin and 1 other cell type or tissue"/>
</dbReference>
<organism evidence="7 8">
    <name type="scientific">Astyanax mexicanus</name>
    <name type="common">Blind cave fish</name>
    <name type="synonym">Astyanax fasciatus mexicanus</name>
    <dbReference type="NCBI Taxonomy" id="7994"/>
    <lineage>
        <taxon>Eukaryota</taxon>
        <taxon>Metazoa</taxon>
        <taxon>Chordata</taxon>
        <taxon>Craniata</taxon>
        <taxon>Vertebrata</taxon>
        <taxon>Euteleostomi</taxon>
        <taxon>Actinopterygii</taxon>
        <taxon>Neopterygii</taxon>
        <taxon>Teleostei</taxon>
        <taxon>Ostariophysi</taxon>
        <taxon>Characiformes</taxon>
        <taxon>Characoidei</taxon>
        <taxon>Acestrorhamphidae</taxon>
        <taxon>Acestrorhamphinae</taxon>
        <taxon>Astyanax</taxon>
    </lineage>
</organism>
<dbReference type="PROSITE" id="PS50089">
    <property type="entry name" value="ZF_RING_2"/>
    <property type="match status" value="1"/>
</dbReference>
<dbReference type="PANTHER" id="PTHR25465">
    <property type="entry name" value="B-BOX DOMAIN CONTAINING"/>
    <property type="match status" value="1"/>
</dbReference>
<evidence type="ECO:0000256" key="1">
    <source>
        <dbReference type="ARBA" id="ARBA00022723"/>
    </source>
</evidence>
<keyword evidence="3" id="KW-0862">Zinc</keyword>
<evidence type="ECO:0000313" key="7">
    <source>
        <dbReference type="Ensembl" id="ENSAMXP00000054211.1"/>
    </source>
</evidence>
<keyword evidence="8" id="KW-1185">Reference proteome</keyword>
<dbReference type="InterPro" id="IPR017907">
    <property type="entry name" value="Znf_RING_CS"/>
</dbReference>
<dbReference type="Proteomes" id="UP000018467">
    <property type="component" value="Unassembled WGS sequence"/>
</dbReference>
<dbReference type="Pfam" id="PF15227">
    <property type="entry name" value="zf-C3HC4_4"/>
    <property type="match status" value="1"/>
</dbReference>
<reference evidence="8" key="1">
    <citation type="submission" date="2013-03" db="EMBL/GenBank/DDBJ databases">
        <authorList>
            <person name="Jeffery W."/>
            <person name="Warren W."/>
            <person name="Wilson R.K."/>
        </authorList>
    </citation>
    <scope>NUCLEOTIDE SEQUENCE</scope>
    <source>
        <strain evidence="8">female</strain>
    </source>
</reference>
<dbReference type="Ensembl" id="ENSAMXT00000057035.1">
    <property type="protein sequence ID" value="ENSAMXP00000054211.1"/>
    <property type="gene ID" value="ENSAMXG00000042089.1"/>
</dbReference>
<evidence type="ECO:0000256" key="5">
    <source>
        <dbReference type="SAM" id="SignalP"/>
    </source>
</evidence>
<dbReference type="AlphaFoldDB" id="A0A3B1KK57"/>
<reference evidence="8" key="2">
    <citation type="journal article" date="2014" name="Nat. Commun.">
        <title>The cavefish genome reveals candidate genes for eye loss.</title>
        <authorList>
            <person name="McGaugh S.E."/>
            <person name="Gross J.B."/>
            <person name="Aken B."/>
            <person name="Blin M."/>
            <person name="Borowsky R."/>
            <person name="Chalopin D."/>
            <person name="Hinaux H."/>
            <person name="Jeffery W.R."/>
            <person name="Keene A."/>
            <person name="Ma L."/>
            <person name="Minx P."/>
            <person name="Murphy D."/>
            <person name="O'Quin K.E."/>
            <person name="Retaux S."/>
            <person name="Rohner N."/>
            <person name="Searle S.M."/>
            <person name="Stahl B.A."/>
            <person name="Tabin C."/>
            <person name="Volff J.N."/>
            <person name="Yoshizawa M."/>
            <person name="Warren W.C."/>
        </authorList>
    </citation>
    <scope>NUCLEOTIDE SEQUENCE [LARGE SCALE GENOMIC DNA]</scope>
    <source>
        <strain evidence="8">female</strain>
    </source>
</reference>
<dbReference type="SMART" id="SM00184">
    <property type="entry name" value="RING"/>
    <property type="match status" value="1"/>
</dbReference>
<dbReference type="InterPro" id="IPR001841">
    <property type="entry name" value="Znf_RING"/>
</dbReference>
<keyword evidence="5" id="KW-0732">Signal</keyword>
<dbReference type="GeneTree" id="ENSGT01150000286931"/>
<protein>
    <recommendedName>
        <fullName evidence="6">RING-type domain-containing protein</fullName>
    </recommendedName>
</protein>
<evidence type="ECO:0000313" key="8">
    <source>
        <dbReference type="Proteomes" id="UP000018467"/>
    </source>
</evidence>
<proteinExistence type="predicted"/>
<keyword evidence="2 4" id="KW-0863">Zinc-finger</keyword>
<reference evidence="7" key="3">
    <citation type="submission" date="2025-08" db="UniProtKB">
        <authorList>
            <consortium name="Ensembl"/>
        </authorList>
    </citation>
    <scope>IDENTIFICATION</scope>
</reference>